<dbReference type="RefSeq" id="WP_158263653.1">
    <property type="nucleotide sequence ID" value="NZ_PVTD01000022.1"/>
</dbReference>
<accession>A0A2T0RE30</accession>
<dbReference type="AlphaFoldDB" id="A0A2T0RE30"/>
<dbReference type="Pfam" id="PF06748">
    <property type="entry name" value="DUF1217"/>
    <property type="match status" value="1"/>
</dbReference>
<gene>
    <name evidence="1" type="ORF">CLV78_1222</name>
</gene>
<dbReference type="SUPFAM" id="SSF158837">
    <property type="entry name" value="AGR C 984p-like"/>
    <property type="match status" value="1"/>
</dbReference>
<sequence length="265" mass="29382">MSFQPVLPLGGYAGWVLLQNTIERQTEAYSNSPVVKTKTTYFVENISKINSAEELVSDRRLLEVALGAFGLHEEIDNTYFIRKVLEDGTTADESLAKKLSNKAFFAFSEAFGFGDGKANTTKPGFSDRIVAAYQTQRFEISVGEQDESYRIALNGQRELSALAESPLSDDAKWYSVMASGPLRAYFEIAFGLPHSFSTLDLEDQLRMLRDQATAMFGSGEVSQFQSEETRDDLNQLFLLKSQIARGFGIVNSQYTALVLLSSGDP</sequence>
<dbReference type="OrthoDB" id="7824597at2"/>
<dbReference type="Gene3D" id="1.10.3700.10">
    <property type="entry name" value="AGR C 984p-like"/>
    <property type="match status" value="1"/>
</dbReference>
<evidence type="ECO:0000313" key="2">
    <source>
        <dbReference type="Proteomes" id="UP000239480"/>
    </source>
</evidence>
<proteinExistence type="predicted"/>
<comment type="caution">
    <text evidence="1">The sequence shown here is derived from an EMBL/GenBank/DDBJ whole genome shotgun (WGS) entry which is preliminary data.</text>
</comment>
<reference evidence="1 2" key="1">
    <citation type="submission" date="2018-03" db="EMBL/GenBank/DDBJ databases">
        <title>Genomic Encyclopedia of Archaeal and Bacterial Type Strains, Phase II (KMG-II): from individual species to whole genera.</title>
        <authorList>
            <person name="Goeker M."/>
        </authorList>
    </citation>
    <scope>NUCLEOTIDE SEQUENCE [LARGE SCALE GENOMIC DNA]</scope>
    <source>
        <strain evidence="1 2">DSM 29328</strain>
    </source>
</reference>
<protein>
    <submittedName>
        <fullName evidence="1">Uncharacterized protein DUF1217</fullName>
    </submittedName>
</protein>
<dbReference type="InterPro" id="IPR023157">
    <property type="entry name" value="AGR-C-984p-like_sf"/>
</dbReference>
<dbReference type="Proteomes" id="UP000239480">
    <property type="component" value="Unassembled WGS sequence"/>
</dbReference>
<dbReference type="InterPro" id="IPR010626">
    <property type="entry name" value="DUF1217"/>
</dbReference>
<name>A0A2T0RE30_9RHOB</name>
<dbReference type="EMBL" id="PVTD01000022">
    <property type="protein sequence ID" value="PRY19454.1"/>
    <property type="molecule type" value="Genomic_DNA"/>
</dbReference>
<organism evidence="1 2">
    <name type="scientific">Aliiruegeria haliotis</name>
    <dbReference type="NCBI Taxonomy" id="1280846"/>
    <lineage>
        <taxon>Bacteria</taxon>
        <taxon>Pseudomonadati</taxon>
        <taxon>Pseudomonadota</taxon>
        <taxon>Alphaproteobacteria</taxon>
        <taxon>Rhodobacterales</taxon>
        <taxon>Roseobacteraceae</taxon>
        <taxon>Aliiruegeria</taxon>
    </lineage>
</organism>
<keyword evidence="2" id="KW-1185">Reference proteome</keyword>
<evidence type="ECO:0000313" key="1">
    <source>
        <dbReference type="EMBL" id="PRY19454.1"/>
    </source>
</evidence>